<evidence type="ECO:0000313" key="5">
    <source>
        <dbReference type="EMBL" id="CAB4363281.1"/>
    </source>
</evidence>
<dbReference type="InterPro" id="IPR036909">
    <property type="entry name" value="Cyt_c-like_dom_sf"/>
</dbReference>
<dbReference type="EMBL" id="CAFBMT010000005">
    <property type="protein sequence ID" value="CAB4927012.1"/>
    <property type="molecule type" value="Genomic_DNA"/>
</dbReference>
<accession>A0A6J6A6I3</accession>
<evidence type="ECO:0000313" key="8">
    <source>
        <dbReference type="EMBL" id="CAB4847058.1"/>
    </source>
</evidence>
<dbReference type="Pfam" id="PF00034">
    <property type="entry name" value="Cytochrom_C"/>
    <property type="match status" value="1"/>
</dbReference>
<evidence type="ECO:0000313" key="7">
    <source>
        <dbReference type="EMBL" id="CAB4823622.1"/>
    </source>
</evidence>
<reference evidence="5" key="1">
    <citation type="submission" date="2020-05" db="EMBL/GenBank/DDBJ databases">
        <authorList>
            <person name="Chiriac C."/>
            <person name="Salcher M."/>
            <person name="Ghai R."/>
            <person name="Kavagutti S V."/>
        </authorList>
    </citation>
    <scope>NUCLEOTIDE SEQUENCE</scope>
</reference>
<evidence type="ECO:0000259" key="4">
    <source>
        <dbReference type="PROSITE" id="PS51007"/>
    </source>
</evidence>
<evidence type="ECO:0000256" key="2">
    <source>
        <dbReference type="ARBA" id="ARBA00022723"/>
    </source>
</evidence>
<evidence type="ECO:0000313" key="9">
    <source>
        <dbReference type="EMBL" id="CAB4927012.1"/>
    </source>
</evidence>
<dbReference type="GO" id="GO:0046872">
    <property type="term" value="F:metal ion binding"/>
    <property type="evidence" value="ECO:0007669"/>
    <property type="project" value="UniProtKB-KW"/>
</dbReference>
<dbReference type="EMBL" id="CAESGF010000005">
    <property type="protein sequence ID" value="CAB4363281.1"/>
    <property type="molecule type" value="Genomic_DNA"/>
</dbReference>
<dbReference type="AlphaFoldDB" id="A0A6J6A6I3"/>
<dbReference type="PROSITE" id="PS51007">
    <property type="entry name" value="CYTC"/>
    <property type="match status" value="1"/>
</dbReference>
<dbReference type="EMBL" id="CAEZYF010000014">
    <property type="protein sequence ID" value="CAB4731935.1"/>
    <property type="molecule type" value="Genomic_DNA"/>
</dbReference>
<organism evidence="5">
    <name type="scientific">freshwater metagenome</name>
    <dbReference type="NCBI Taxonomy" id="449393"/>
    <lineage>
        <taxon>unclassified sequences</taxon>
        <taxon>metagenomes</taxon>
        <taxon>ecological metagenomes</taxon>
    </lineage>
</organism>
<keyword evidence="2" id="KW-0479">Metal-binding</keyword>
<dbReference type="EMBL" id="CAFBIY010000013">
    <property type="protein sequence ID" value="CAB4847058.1"/>
    <property type="molecule type" value="Genomic_DNA"/>
</dbReference>
<keyword evidence="3" id="KW-0408">Iron</keyword>
<dbReference type="SUPFAM" id="SSF46626">
    <property type="entry name" value="Cytochrome c"/>
    <property type="match status" value="1"/>
</dbReference>
<evidence type="ECO:0000256" key="3">
    <source>
        <dbReference type="ARBA" id="ARBA00023004"/>
    </source>
</evidence>
<dbReference type="InterPro" id="IPR009056">
    <property type="entry name" value="Cyt_c-like_dom"/>
</dbReference>
<sequence>MAAAGRNEARRIARVTPKWTTFLPVASVVAAAALFAACGQDRAPDVPMSEGQVIVINSGCSACHGTEGQGGMAPSWNGIYMDQITLEDGSKVIADEAYLIRSIKDPTAQQVKGFSIMPPNTLSDAQIQLVIGYIKSLK</sequence>
<protein>
    <submittedName>
        <fullName evidence="5">Unannotated protein</fullName>
    </submittedName>
</protein>
<evidence type="ECO:0000313" key="6">
    <source>
        <dbReference type="EMBL" id="CAB4731935.1"/>
    </source>
</evidence>
<dbReference type="GO" id="GO:0020037">
    <property type="term" value="F:heme binding"/>
    <property type="evidence" value="ECO:0007669"/>
    <property type="project" value="InterPro"/>
</dbReference>
<name>A0A6J6A6I3_9ZZZZ</name>
<dbReference type="EMBL" id="CAFBOL010000049">
    <property type="protein sequence ID" value="CAB4996463.1"/>
    <property type="molecule type" value="Genomic_DNA"/>
</dbReference>
<gene>
    <name evidence="6" type="ORF">UFOPK2656_02179</name>
    <name evidence="7" type="ORF">UFOPK3099_01535</name>
    <name evidence="8" type="ORF">UFOPK3267_00400</name>
    <name evidence="9" type="ORF">UFOPK3651_01236</name>
    <name evidence="10" type="ORF">UFOPK3931_01831</name>
    <name evidence="5" type="ORF">UFOPK4189_01063</name>
</gene>
<proteinExistence type="predicted"/>
<dbReference type="Gene3D" id="1.10.760.10">
    <property type="entry name" value="Cytochrome c-like domain"/>
    <property type="match status" value="1"/>
</dbReference>
<feature type="domain" description="Cytochrome c" evidence="4">
    <location>
        <begin position="46"/>
        <end position="138"/>
    </location>
</feature>
<dbReference type="EMBL" id="CAFAAV010000114">
    <property type="protein sequence ID" value="CAB4823622.1"/>
    <property type="molecule type" value="Genomic_DNA"/>
</dbReference>
<dbReference type="GO" id="GO:0009055">
    <property type="term" value="F:electron transfer activity"/>
    <property type="evidence" value="ECO:0007669"/>
    <property type="project" value="InterPro"/>
</dbReference>
<evidence type="ECO:0000313" key="10">
    <source>
        <dbReference type="EMBL" id="CAB4996463.1"/>
    </source>
</evidence>
<evidence type="ECO:0000256" key="1">
    <source>
        <dbReference type="ARBA" id="ARBA00022617"/>
    </source>
</evidence>
<keyword evidence="1" id="KW-0349">Heme</keyword>